<protein>
    <submittedName>
        <fullName evidence="1">Uncharacterized protein</fullName>
    </submittedName>
</protein>
<organism evidence="1 2">
    <name type="scientific">Pleuronectes platessa</name>
    <name type="common">European plaice</name>
    <dbReference type="NCBI Taxonomy" id="8262"/>
    <lineage>
        <taxon>Eukaryota</taxon>
        <taxon>Metazoa</taxon>
        <taxon>Chordata</taxon>
        <taxon>Craniata</taxon>
        <taxon>Vertebrata</taxon>
        <taxon>Euteleostomi</taxon>
        <taxon>Actinopterygii</taxon>
        <taxon>Neopterygii</taxon>
        <taxon>Teleostei</taxon>
        <taxon>Neoteleostei</taxon>
        <taxon>Acanthomorphata</taxon>
        <taxon>Carangaria</taxon>
        <taxon>Pleuronectiformes</taxon>
        <taxon>Pleuronectoidei</taxon>
        <taxon>Pleuronectidae</taxon>
        <taxon>Pleuronectes</taxon>
    </lineage>
</organism>
<gene>
    <name evidence="1" type="ORF">PLEPLA_LOCUS10597</name>
</gene>
<dbReference type="AlphaFoldDB" id="A0A9N7U0Q2"/>
<accession>A0A9N7U0Q2</accession>
<keyword evidence="2" id="KW-1185">Reference proteome</keyword>
<dbReference type="Proteomes" id="UP001153269">
    <property type="component" value="Unassembled WGS sequence"/>
</dbReference>
<sequence>MSVSVWDEAAHLLRIPHDHTANEIPDWISRGTLEYSVSLRVTGAWLIPVQLCPVMGCGPVQGVHPLSPNVSWEWFYFHNPQGIIGVNVNVCQPCGKPAHGVDCFSAFDDMWLHHII</sequence>
<proteinExistence type="predicted"/>
<evidence type="ECO:0000313" key="1">
    <source>
        <dbReference type="EMBL" id="CAB1422679.1"/>
    </source>
</evidence>
<name>A0A9N7U0Q2_PLEPL</name>
<dbReference type="EMBL" id="CADEAL010000602">
    <property type="protein sequence ID" value="CAB1422679.1"/>
    <property type="molecule type" value="Genomic_DNA"/>
</dbReference>
<evidence type="ECO:0000313" key="2">
    <source>
        <dbReference type="Proteomes" id="UP001153269"/>
    </source>
</evidence>
<comment type="caution">
    <text evidence="1">The sequence shown here is derived from an EMBL/GenBank/DDBJ whole genome shotgun (WGS) entry which is preliminary data.</text>
</comment>
<reference evidence="1" key="1">
    <citation type="submission" date="2020-03" db="EMBL/GenBank/DDBJ databases">
        <authorList>
            <person name="Weist P."/>
        </authorList>
    </citation>
    <scope>NUCLEOTIDE SEQUENCE</scope>
</reference>